<name>R0MJ74_NOSB1</name>
<dbReference type="Proteomes" id="UP000016927">
    <property type="component" value="Unassembled WGS sequence"/>
</dbReference>
<dbReference type="VEuPathDB" id="MicrosporidiaDB:NBO_32g0040"/>
<keyword evidence="1" id="KW-0812">Transmembrane</keyword>
<evidence type="ECO:0000313" key="2">
    <source>
        <dbReference type="EMBL" id="EOB14265.1"/>
    </source>
</evidence>
<keyword evidence="1" id="KW-0472">Membrane</keyword>
<proteinExistence type="predicted"/>
<keyword evidence="1" id="KW-1133">Transmembrane helix</keyword>
<protein>
    <submittedName>
        <fullName evidence="2">Uncharacterized protein</fullName>
    </submittedName>
</protein>
<sequence length="405" mass="47586">MEKTLLEFIEDPSLSTFESSKPIGRVRRNMDIDDYDENMEDRAEPGLIESFLKRAHSDDPFFPFFNFLINLSEFDVKREDYNKLTSNDNLSDQPFIKMLLRSFENFLNSYKDDFDKEQKIAVKHGRKTLTNREKRVIHSLLFEHILSIRKLFDFSDCQDSFKQQMMKIDELIEQTQKKIEHLNAEWGMCPNNPRIDKYKTKGEDLLLANERPILFWSPELNYTPRLIKNEKMCKENVFKKSKKKIVRKTFNCVLVPEKTDDLLFDEYANEDYLDYSNNESDIAFTENKTGNIEFKDDANYYPISTETTFGNYSNIQDQSGQLEPLNKTTHINNAHKCAAFSVPMLGICDTSFLIFLIIFTCLIVCVLFITKKILKQRSKKKKAEKLMRKGKNILADENIEVISFL</sequence>
<feature type="non-terminal residue" evidence="2">
    <location>
        <position position="405"/>
    </location>
</feature>
<feature type="transmembrane region" description="Helical" evidence="1">
    <location>
        <begin position="352"/>
        <end position="370"/>
    </location>
</feature>
<dbReference type="HOGENOM" id="CLU_679872_0_0_1"/>
<reference evidence="2 3" key="1">
    <citation type="journal article" date="2013" name="BMC Genomics">
        <title>Comparative genomics of parasitic silkworm microsporidia reveal an association between genome expansion and host adaptation.</title>
        <authorList>
            <person name="Pan G."/>
            <person name="Xu J."/>
            <person name="Li T."/>
            <person name="Xia Q."/>
            <person name="Liu S.L."/>
            <person name="Zhang G."/>
            <person name="Li S."/>
            <person name="Li C."/>
            <person name="Liu H."/>
            <person name="Yang L."/>
            <person name="Liu T."/>
            <person name="Zhang X."/>
            <person name="Wu Z."/>
            <person name="Fan W."/>
            <person name="Dang X."/>
            <person name="Xiang H."/>
            <person name="Tao M."/>
            <person name="Li Y."/>
            <person name="Hu J."/>
            <person name="Li Z."/>
            <person name="Lin L."/>
            <person name="Luo J."/>
            <person name="Geng L."/>
            <person name="Wang L."/>
            <person name="Long M."/>
            <person name="Wan Y."/>
            <person name="He N."/>
            <person name="Zhang Z."/>
            <person name="Lu C."/>
            <person name="Keeling P.J."/>
            <person name="Wang J."/>
            <person name="Xiang Z."/>
            <person name="Zhou Z."/>
        </authorList>
    </citation>
    <scope>NUCLEOTIDE SEQUENCE [LARGE SCALE GENOMIC DNA]</scope>
    <source>
        <strain evidence="3">CQ1 / CVCC 102059</strain>
    </source>
</reference>
<gene>
    <name evidence="2" type="ORF">NBO_32g0040</name>
</gene>
<dbReference type="EMBL" id="KB908940">
    <property type="protein sequence ID" value="EOB14265.1"/>
    <property type="molecule type" value="Genomic_DNA"/>
</dbReference>
<evidence type="ECO:0000256" key="1">
    <source>
        <dbReference type="SAM" id="Phobius"/>
    </source>
</evidence>
<evidence type="ECO:0000313" key="3">
    <source>
        <dbReference type="Proteomes" id="UP000016927"/>
    </source>
</evidence>
<dbReference type="AlphaFoldDB" id="R0MJ74"/>
<organism evidence="2 3">
    <name type="scientific">Nosema bombycis (strain CQ1 / CVCC 102059)</name>
    <name type="common">Microsporidian parasite</name>
    <name type="synonym">Pebrine of silkworm</name>
    <dbReference type="NCBI Taxonomy" id="578461"/>
    <lineage>
        <taxon>Eukaryota</taxon>
        <taxon>Fungi</taxon>
        <taxon>Fungi incertae sedis</taxon>
        <taxon>Microsporidia</taxon>
        <taxon>Nosematidae</taxon>
        <taxon>Nosema</taxon>
    </lineage>
</organism>
<keyword evidence="3" id="KW-1185">Reference proteome</keyword>
<accession>R0MJ74</accession>